<comment type="caution">
    <text evidence="6">The sequence shown here is derived from an EMBL/GenBank/DDBJ whole genome shotgun (WGS) entry which is preliminary data.</text>
</comment>
<evidence type="ECO:0000259" key="5">
    <source>
        <dbReference type="SMART" id="SM00955"/>
    </source>
</evidence>
<dbReference type="GO" id="GO:0006402">
    <property type="term" value="P:mRNA catabolic process"/>
    <property type="evidence" value="ECO:0007669"/>
    <property type="project" value="TreeGrafter"/>
</dbReference>
<dbReference type="EMBL" id="LGRX02017608">
    <property type="protein sequence ID" value="KAK3260524.1"/>
    <property type="molecule type" value="Genomic_DNA"/>
</dbReference>
<keyword evidence="7" id="KW-1185">Reference proteome</keyword>
<dbReference type="InterPro" id="IPR012340">
    <property type="entry name" value="NA-bd_OB-fold"/>
</dbReference>
<feature type="compositionally biased region" description="Polar residues" evidence="4">
    <location>
        <begin position="366"/>
        <end position="375"/>
    </location>
</feature>
<feature type="region of interest" description="Disordered" evidence="4">
    <location>
        <begin position="338"/>
        <end position="375"/>
    </location>
</feature>
<gene>
    <name evidence="6" type="ORF">CYMTET_30518</name>
</gene>
<keyword evidence="3" id="KW-0460">Magnesium</keyword>
<comment type="cofactor">
    <cofactor evidence="1">
        <name>Mg(2+)</name>
        <dbReference type="ChEBI" id="CHEBI:18420"/>
    </cofactor>
</comment>
<evidence type="ECO:0000313" key="7">
    <source>
        <dbReference type="Proteomes" id="UP001190700"/>
    </source>
</evidence>
<feature type="domain" description="RNB" evidence="5">
    <location>
        <begin position="1"/>
        <end position="163"/>
    </location>
</feature>
<evidence type="ECO:0000313" key="6">
    <source>
        <dbReference type="EMBL" id="KAK3260524.1"/>
    </source>
</evidence>
<dbReference type="InterPro" id="IPR050180">
    <property type="entry name" value="RNR_Ribonuclease"/>
</dbReference>
<dbReference type="PANTHER" id="PTHR23355:SF30">
    <property type="entry name" value="DIS3-LIKE EXONUCLEASE 1"/>
    <property type="match status" value="1"/>
</dbReference>
<dbReference type="GO" id="GO:0003723">
    <property type="term" value="F:RNA binding"/>
    <property type="evidence" value="ECO:0007669"/>
    <property type="project" value="InterPro"/>
</dbReference>
<dbReference type="SMART" id="SM00955">
    <property type="entry name" value="RNB"/>
    <property type="match status" value="1"/>
</dbReference>
<dbReference type="InterPro" id="IPR022966">
    <property type="entry name" value="RNase_II/R_CS"/>
</dbReference>
<dbReference type="PROSITE" id="PS01175">
    <property type="entry name" value="RIBONUCLEASE_II"/>
    <property type="match status" value="1"/>
</dbReference>
<dbReference type="Proteomes" id="UP001190700">
    <property type="component" value="Unassembled WGS sequence"/>
</dbReference>
<dbReference type="SUPFAM" id="SSF50249">
    <property type="entry name" value="Nucleic acid-binding proteins"/>
    <property type="match status" value="1"/>
</dbReference>
<dbReference type="Pfam" id="PF00773">
    <property type="entry name" value="RNB"/>
    <property type="match status" value="1"/>
</dbReference>
<dbReference type="InterPro" id="IPR001900">
    <property type="entry name" value="RNase_II/R"/>
</dbReference>
<dbReference type="PANTHER" id="PTHR23355">
    <property type="entry name" value="RIBONUCLEASE"/>
    <property type="match status" value="1"/>
</dbReference>
<evidence type="ECO:0000256" key="2">
    <source>
        <dbReference type="ARBA" id="ARBA00016366"/>
    </source>
</evidence>
<accession>A0AAE0KU43</accession>
<evidence type="ECO:0000256" key="1">
    <source>
        <dbReference type="ARBA" id="ARBA00001946"/>
    </source>
</evidence>
<evidence type="ECO:0000256" key="3">
    <source>
        <dbReference type="ARBA" id="ARBA00022842"/>
    </source>
</evidence>
<dbReference type="AlphaFoldDB" id="A0AAE0KU43"/>
<proteinExistence type="predicted"/>
<name>A0AAE0KU43_9CHLO</name>
<protein>
    <recommendedName>
        <fullName evidence="2">DIS3-like exonuclease 1</fullName>
    </recommendedName>
</protein>
<reference evidence="6 7" key="1">
    <citation type="journal article" date="2015" name="Genome Biol. Evol.">
        <title>Comparative Genomics of a Bacterivorous Green Alga Reveals Evolutionary Causalities and Consequences of Phago-Mixotrophic Mode of Nutrition.</title>
        <authorList>
            <person name="Burns J.A."/>
            <person name="Paasch A."/>
            <person name="Narechania A."/>
            <person name="Kim E."/>
        </authorList>
    </citation>
    <scope>NUCLEOTIDE SEQUENCE [LARGE SCALE GENOMIC DNA]</scope>
    <source>
        <strain evidence="6 7">PLY_AMNH</strain>
    </source>
</reference>
<feature type="non-terminal residue" evidence="6">
    <location>
        <position position="1"/>
    </location>
</feature>
<dbReference type="GO" id="GO:0000175">
    <property type="term" value="F:3'-5'-RNA exonuclease activity"/>
    <property type="evidence" value="ECO:0007669"/>
    <property type="project" value="TreeGrafter"/>
</dbReference>
<evidence type="ECO:0000256" key="4">
    <source>
        <dbReference type="SAM" id="MobiDB-lite"/>
    </source>
</evidence>
<sequence>ASSGEPTALKVKQDLPMMKLIAEMMIAANSAVAERIHQAFPAAALLRRHAPPGSAAFDSFTELVHTAGGAAAAALDTSDNLGLAHTLAAASSDQPPSVVSLLKVIATRAMSEAQYFSTGEVPQDGWGIGHYGLALEHYTHFTSPIRRYADILVHRQLMQAVLSSGCPQSRTALMSHAELSVTAESINQRHRASKRAQQDCSELYLALLLKKQPRVERAIVISLRPNGLVVFVPQLQTKAPLPLLDADGCLLISPRFVGHPHGDGLDRLRLHRTSHSVQLLRLTGAGEPLVEFHLLQSVWVQLSAGSTSRARSPRICVDLLHPSDEMVVAALSRPGVASESVSEAPSPCRRQELASAHTTPVRPLAPSSSNALRGM</sequence>
<organism evidence="6 7">
    <name type="scientific">Cymbomonas tetramitiformis</name>
    <dbReference type="NCBI Taxonomy" id="36881"/>
    <lineage>
        <taxon>Eukaryota</taxon>
        <taxon>Viridiplantae</taxon>
        <taxon>Chlorophyta</taxon>
        <taxon>Pyramimonadophyceae</taxon>
        <taxon>Pyramimonadales</taxon>
        <taxon>Pyramimonadaceae</taxon>
        <taxon>Cymbomonas</taxon>
    </lineage>
</organism>